<feature type="region of interest" description="Disordered" evidence="9">
    <location>
        <begin position="354"/>
        <end position="382"/>
    </location>
</feature>
<dbReference type="Gene3D" id="3.40.50.300">
    <property type="entry name" value="P-loop containing nucleotide triphosphate hydrolases"/>
    <property type="match status" value="1"/>
</dbReference>
<dbReference type="PIRSF" id="PIRSF002401">
    <property type="entry name" value="GTP_bd_Obg/CgtA"/>
    <property type="match status" value="1"/>
</dbReference>
<dbReference type="PRINTS" id="PR00326">
    <property type="entry name" value="GTP1OBG"/>
</dbReference>
<dbReference type="GO" id="GO:0005737">
    <property type="term" value="C:cytoplasm"/>
    <property type="evidence" value="ECO:0007669"/>
    <property type="project" value="UniProtKB-SubCell"/>
</dbReference>
<keyword evidence="4 8" id="KW-0547">Nucleotide-binding</keyword>
<dbReference type="InterPro" id="IPR027417">
    <property type="entry name" value="P-loop_NTPase"/>
</dbReference>
<dbReference type="EMBL" id="QICH01000002">
    <property type="protein sequence ID" value="PXF62987.1"/>
    <property type="molecule type" value="Genomic_DNA"/>
</dbReference>
<keyword evidence="7 8" id="KW-0342">GTP-binding</keyword>
<comment type="function">
    <text evidence="8">An essential GTPase which binds GTP, GDP and possibly (p)ppGpp with moderate affinity, with high nucleotide exchange rates and a fairly low GTP hydrolysis rate. Plays a role in control of the cell cycle, stress response, ribosome biogenesis and in those bacteria that undergo differentiation, in morphogenesis control.</text>
</comment>
<dbReference type="Gene3D" id="2.70.210.12">
    <property type="entry name" value="GTP1/OBG domain"/>
    <property type="match status" value="1"/>
</dbReference>
<accession>A0A318D7Y1</accession>
<keyword evidence="6 8" id="KW-0460">Magnesium</keyword>
<dbReference type="OrthoDB" id="9807318at2"/>
<dbReference type="PANTHER" id="PTHR11702:SF31">
    <property type="entry name" value="MITOCHONDRIAL RIBOSOME-ASSOCIATED GTPASE 2"/>
    <property type="match status" value="1"/>
</dbReference>
<evidence type="ECO:0000259" key="10">
    <source>
        <dbReference type="PROSITE" id="PS51710"/>
    </source>
</evidence>
<dbReference type="GO" id="GO:0043022">
    <property type="term" value="F:ribosome binding"/>
    <property type="evidence" value="ECO:0007669"/>
    <property type="project" value="UniProtKB-ARBA"/>
</dbReference>
<dbReference type="InterPro" id="IPR006074">
    <property type="entry name" value="GTP1-OBG_CS"/>
</dbReference>
<dbReference type="SUPFAM" id="SSF52540">
    <property type="entry name" value="P-loop containing nucleoside triphosphate hydrolases"/>
    <property type="match status" value="1"/>
</dbReference>
<feature type="binding site" evidence="8">
    <location>
        <position position="173"/>
    </location>
    <ligand>
        <name>Mg(2+)</name>
        <dbReference type="ChEBI" id="CHEBI:18420"/>
    </ligand>
</feature>
<evidence type="ECO:0000256" key="5">
    <source>
        <dbReference type="ARBA" id="ARBA00022801"/>
    </source>
</evidence>
<dbReference type="Pfam" id="PF01926">
    <property type="entry name" value="MMR_HSR1"/>
    <property type="match status" value="1"/>
</dbReference>
<dbReference type="HAMAP" id="MF_01454">
    <property type="entry name" value="GTPase_Obg"/>
    <property type="match status" value="1"/>
</dbReference>
<feature type="domain" description="OBG-type G" evidence="10">
    <location>
        <begin position="160"/>
        <end position="337"/>
    </location>
</feature>
<dbReference type="NCBIfam" id="TIGR02729">
    <property type="entry name" value="Obg_CgtA"/>
    <property type="match status" value="1"/>
</dbReference>
<evidence type="ECO:0000256" key="3">
    <source>
        <dbReference type="ARBA" id="ARBA00022723"/>
    </source>
</evidence>
<proteinExistence type="inferred from homology"/>
<dbReference type="AlphaFoldDB" id="A0A318D7Y1"/>
<dbReference type="GO" id="GO:0042254">
    <property type="term" value="P:ribosome biogenesis"/>
    <property type="evidence" value="ECO:0007669"/>
    <property type="project" value="UniProtKB-UniRule"/>
</dbReference>
<dbReference type="Pfam" id="PF01018">
    <property type="entry name" value="GTP1_OBG"/>
    <property type="match status" value="1"/>
</dbReference>
<evidence type="ECO:0000256" key="4">
    <source>
        <dbReference type="ARBA" id="ARBA00022741"/>
    </source>
</evidence>
<dbReference type="SUPFAM" id="SSF82051">
    <property type="entry name" value="Obg GTP-binding protein N-terminal domain"/>
    <property type="match status" value="1"/>
</dbReference>
<dbReference type="InterPro" id="IPR031167">
    <property type="entry name" value="G_OBG"/>
</dbReference>
<dbReference type="PROSITE" id="PS51883">
    <property type="entry name" value="OBG"/>
    <property type="match status" value="1"/>
</dbReference>
<keyword evidence="5 8" id="KW-0378">Hydrolase</keyword>
<dbReference type="EC" id="3.6.5.-" evidence="8"/>
<dbReference type="FunFam" id="2.70.210.12:FF:000001">
    <property type="entry name" value="GTPase Obg"/>
    <property type="match status" value="1"/>
</dbReference>
<feature type="binding site" evidence="8">
    <location>
        <begin position="318"/>
        <end position="320"/>
    </location>
    <ligand>
        <name>GTP</name>
        <dbReference type="ChEBI" id="CHEBI:37565"/>
    </ligand>
</feature>
<feature type="domain" description="Obg" evidence="11">
    <location>
        <begin position="1"/>
        <end position="159"/>
    </location>
</feature>
<evidence type="ECO:0000256" key="1">
    <source>
        <dbReference type="ARBA" id="ARBA00007699"/>
    </source>
</evidence>
<dbReference type="PROSITE" id="PS00905">
    <property type="entry name" value="GTP1_OBG"/>
    <property type="match status" value="1"/>
</dbReference>
<dbReference type="Proteomes" id="UP000247689">
    <property type="component" value="Unassembled WGS sequence"/>
</dbReference>
<dbReference type="InterPro" id="IPR045086">
    <property type="entry name" value="OBG_GTPase"/>
</dbReference>
<comment type="subunit">
    <text evidence="8">Monomer.</text>
</comment>
<evidence type="ECO:0000256" key="9">
    <source>
        <dbReference type="SAM" id="MobiDB-lite"/>
    </source>
</evidence>
<feature type="binding site" evidence="8">
    <location>
        <begin position="287"/>
        <end position="290"/>
    </location>
    <ligand>
        <name>GTP</name>
        <dbReference type="ChEBI" id="CHEBI:37565"/>
    </ligand>
</feature>
<dbReference type="GO" id="GO:0000287">
    <property type="term" value="F:magnesium ion binding"/>
    <property type="evidence" value="ECO:0007669"/>
    <property type="project" value="InterPro"/>
</dbReference>
<evidence type="ECO:0000256" key="6">
    <source>
        <dbReference type="ARBA" id="ARBA00022842"/>
    </source>
</evidence>
<dbReference type="InterPro" id="IPR014100">
    <property type="entry name" value="GTP-bd_Obg/CgtA"/>
</dbReference>
<evidence type="ECO:0000259" key="11">
    <source>
        <dbReference type="PROSITE" id="PS51883"/>
    </source>
</evidence>
<organism evidence="12 13">
    <name type="scientific">Kangiella spongicola</name>
    <dbReference type="NCBI Taxonomy" id="796379"/>
    <lineage>
        <taxon>Bacteria</taxon>
        <taxon>Pseudomonadati</taxon>
        <taxon>Pseudomonadota</taxon>
        <taxon>Gammaproteobacteria</taxon>
        <taxon>Kangiellales</taxon>
        <taxon>Kangiellaceae</taxon>
        <taxon>Kangiella</taxon>
    </lineage>
</organism>
<feature type="binding site" evidence="8">
    <location>
        <begin position="191"/>
        <end position="195"/>
    </location>
    <ligand>
        <name>GTP</name>
        <dbReference type="ChEBI" id="CHEBI:37565"/>
    </ligand>
</feature>
<dbReference type="PROSITE" id="PS51710">
    <property type="entry name" value="G_OBG"/>
    <property type="match status" value="1"/>
</dbReference>
<feature type="compositionally biased region" description="Acidic residues" evidence="9">
    <location>
        <begin position="361"/>
        <end position="382"/>
    </location>
</feature>
<name>A0A318D7Y1_9GAMM</name>
<protein>
    <recommendedName>
        <fullName evidence="8">GTPase Obg</fullName>
        <ecNumber evidence="8">3.6.5.-</ecNumber>
    </recommendedName>
    <alternativeName>
        <fullName evidence="8">GTP-binding protein Obg</fullName>
    </alternativeName>
</protein>
<sequence>MKFVDEVTIKVKAGDGGNGIVSFRREKYVARGGPDGGDGGDGGNVYIVADEEMNTLVDYRYVRFYQATRGENGQGRNMTGSKGEDLVLKAPVGTQITDKETGEIVGDLTKDGEQLLVAKGGFHGLGNTRFKSSINRAPRKATHGTPGELRELRLELKVLADVGLLGLPNAGKSTFIRAVSSAKPKVADYPFTTLIPNLGVVRIDTESSFVVADIPGVIEGAAEGAGLGIRFLRHLARTRILLHIVDLMPFDQSDPVENFNDIMNELYKYSESKDISLKDKPVWLVFNKTDLMSEEESQAKMDDMIERLQWDGPVFKMSAIQKEGTREICNAIMDYLIEHPQIRKIEAEKTQTEFNWPEPGSMDEVEEDPFEGLEPEWDEDMDDDGVEVVYVDPSQVPDDKK</sequence>
<dbReference type="CDD" id="cd01898">
    <property type="entry name" value="Obg"/>
    <property type="match status" value="1"/>
</dbReference>
<feature type="binding site" evidence="8">
    <location>
        <begin position="166"/>
        <end position="173"/>
    </location>
    <ligand>
        <name>GTP</name>
        <dbReference type="ChEBI" id="CHEBI:37565"/>
    </ligand>
</feature>
<gene>
    <name evidence="12" type="primary">obgE</name>
    <name evidence="12" type="synonym">cgtA</name>
    <name evidence="8 12" type="synonym">obg</name>
    <name evidence="12" type="synonym">yhbZ</name>
    <name evidence="12" type="ORF">DL796_05910</name>
</gene>
<keyword evidence="2 8" id="KW-0963">Cytoplasm</keyword>
<comment type="subcellular location">
    <subcellularLocation>
        <location evidence="8">Cytoplasm</location>
    </subcellularLocation>
</comment>
<feature type="binding site" evidence="8">
    <location>
        <position position="193"/>
    </location>
    <ligand>
        <name>Mg(2+)</name>
        <dbReference type="ChEBI" id="CHEBI:18420"/>
    </ligand>
</feature>
<dbReference type="PANTHER" id="PTHR11702">
    <property type="entry name" value="DEVELOPMENTALLY REGULATED GTP-BINDING PROTEIN-RELATED"/>
    <property type="match status" value="1"/>
</dbReference>
<dbReference type="InterPro" id="IPR036726">
    <property type="entry name" value="GTP1_OBG_dom_sf"/>
</dbReference>
<dbReference type="GO" id="GO:0005525">
    <property type="term" value="F:GTP binding"/>
    <property type="evidence" value="ECO:0007669"/>
    <property type="project" value="UniProtKB-UniRule"/>
</dbReference>
<evidence type="ECO:0000256" key="2">
    <source>
        <dbReference type="ARBA" id="ARBA00022490"/>
    </source>
</evidence>
<comment type="similarity">
    <text evidence="1 8">Belongs to the TRAFAC class OBG-HflX-like GTPase superfamily. OBG GTPase family.</text>
</comment>
<evidence type="ECO:0000256" key="7">
    <source>
        <dbReference type="ARBA" id="ARBA00023134"/>
    </source>
</evidence>
<feature type="binding site" evidence="8">
    <location>
        <begin position="213"/>
        <end position="216"/>
    </location>
    <ligand>
        <name>GTP</name>
        <dbReference type="ChEBI" id="CHEBI:37565"/>
    </ligand>
</feature>
<comment type="caution">
    <text evidence="12">The sequence shown here is derived from an EMBL/GenBank/DDBJ whole genome shotgun (WGS) entry which is preliminary data.</text>
</comment>
<dbReference type="RefSeq" id="WP_110200790.1">
    <property type="nucleotide sequence ID" value="NZ_QICH01000002.1"/>
</dbReference>
<evidence type="ECO:0000313" key="12">
    <source>
        <dbReference type="EMBL" id="PXF62987.1"/>
    </source>
</evidence>
<keyword evidence="3 8" id="KW-0479">Metal-binding</keyword>
<dbReference type="InterPro" id="IPR006073">
    <property type="entry name" value="GTP-bd"/>
</dbReference>
<evidence type="ECO:0000313" key="13">
    <source>
        <dbReference type="Proteomes" id="UP000247689"/>
    </source>
</evidence>
<dbReference type="NCBIfam" id="NF008956">
    <property type="entry name" value="PRK12299.1"/>
    <property type="match status" value="1"/>
</dbReference>
<dbReference type="GO" id="GO:0003924">
    <property type="term" value="F:GTPase activity"/>
    <property type="evidence" value="ECO:0007669"/>
    <property type="project" value="UniProtKB-UniRule"/>
</dbReference>
<keyword evidence="13" id="KW-1185">Reference proteome</keyword>
<comment type="cofactor">
    <cofactor evidence="8">
        <name>Mg(2+)</name>
        <dbReference type="ChEBI" id="CHEBI:18420"/>
    </cofactor>
</comment>
<reference evidence="12 13" key="1">
    <citation type="submission" date="2018-05" db="EMBL/GenBank/DDBJ databases">
        <title>Kangiella spongicola genome sequence.</title>
        <authorList>
            <person name="Maclea K.S."/>
            <person name="Goen A.E."/>
            <person name="Kelley C."/>
            <person name="Underriner A."/>
            <person name="Silverwood T."/>
            <person name="Trachtenberg A.M."/>
        </authorList>
    </citation>
    <scope>NUCLEOTIDE SEQUENCE [LARGE SCALE GENOMIC DNA]</scope>
    <source>
        <strain evidence="12 13">ATCC BAA-2076</strain>
    </source>
</reference>
<evidence type="ECO:0000256" key="8">
    <source>
        <dbReference type="HAMAP-Rule" id="MF_01454"/>
    </source>
</evidence>
<dbReference type="NCBIfam" id="NF008955">
    <property type="entry name" value="PRK12297.1"/>
    <property type="match status" value="1"/>
</dbReference>
<dbReference type="InterPro" id="IPR006169">
    <property type="entry name" value="GTP1_OBG_dom"/>
</dbReference>